<dbReference type="PANTHER" id="PTHR39087:SF2">
    <property type="entry name" value="UPF0104 MEMBRANE PROTEIN MJ1595"/>
    <property type="match status" value="1"/>
</dbReference>
<evidence type="ECO:0000313" key="7">
    <source>
        <dbReference type="EMBL" id="THD69529.1"/>
    </source>
</evidence>
<dbReference type="PANTHER" id="PTHR39087">
    <property type="entry name" value="UPF0104 MEMBRANE PROTEIN MJ1595"/>
    <property type="match status" value="1"/>
</dbReference>
<evidence type="ECO:0000256" key="3">
    <source>
        <dbReference type="ARBA" id="ARBA00022692"/>
    </source>
</evidence>
<reference evidence="7 8" key="1">
    <citation type="submission" date="2019-04" db="EMBL/GenBank/DDBJ databases">
        <title>Draft genome sequence of Robertkochia marina CC-AMO-30D.</title>
        <authorList>
            <person name="Hameed A."/>
            <person name="Lin S.-Y."/>
            <person name="Shahina M."/>
            <person name="Lai W.-A."/>
            <person name="Young C.-C."/>
        </authorList>
    </citation>
    <scope>NUCLEOTIDE SEQUENCE [LARGE SCALE GENOMIC DNA]</scope>
    <source>
        <strain evidence="7 8">CC-AMO-30D</strain>
    </source>
</reference>
<name>A0A4S3M4B8_9FLAO</name>
<feature type="transmembrane region" description="Helical" evidence="6">
    <location>
        <begin position="9"/>
        <end position="26"/>
    </location>
</feature>
<evidence type="ECO:0000256" key="4">
    <source>
        <dbReference type="ARBA" id="ARBA00022989"/>
    </source>
</evidence>
<feature type="transmembrane region" description="Helical" evidence="6">
    <location>
        <begin position="216"/>
        <end position="238"/>
    </location>
</feature>
<evidence type="ECO:0000256" key="5">
    <source>
        <dbReference type="ARBA" id="ARBA00023136"/>
    </source>
</evidence>
<evidence type="ECO:0000313" key="8">
    <source>
        <dbReference type="Proteomes" id="UP000305939"/>
    </source>
</evidence>
<comment type="subcellular location">
    <subcellularLocation>
        <location evidence="1">Cell membrane</location>
        <topology evidence="1">Multi-pass membrane protein</topology>
    </subcellularLocation>
</comment>
<proteinExistence type="predicted"/>
<dbReference type="EMBL" id="SSMC01000001">
    <property type="protein sequence ID" value="THD69529.1"/>
    <property type="molecule type" value="Genomic_DNA"/>
</dbReference>
<gene>
    <name evidence="7" type="ORF">E7Z59_04150</name>
</gene>
<keyword evidence="2" id="KW-1003">Cell membrane</keyword>
<dbReference type="NCBIfam" id="TIGR00374">
    <property type="entry name" value="flippase-like domain"/>
    <property type="match status" value="1"/>
</dbReference>
<accession>A0A4S3M4B8</accession>
<dbReference type="AlphaFoldDB" id="A0A4S3M4B8"/>
<evidence type="ECO:0000256" key="2">
    <source>
        <dbReference type="ARBA" id="ARBA00022475"/>
    </source>
</evidence>
<dbReference type="Pfam" id="PF03706">
    <property type="entry name" value="LPG_synthase_TM"/>
    <property type="match status" value="1"/>
</dbReference>
<evidence type="ECO:0000256" key="1">
    <source>
        <dbReference type="ARBA" id="ARBA00004651"/>
    </source>
</evidence>
<evidence type="ECO:0000256" key="6">
    <source>
        <dbReference type="SAM" id="Phobius"/>
    </source>
</evidence>
<protein>
    <submittedName>
        <fullName evidence="7">Flippase-like domain-containing protein</fullName>
    </submittedName>
</protein>
<feature type="transmembrane region" description="Helical" evidence="6">
    <location>
        <begin position="244"/>
        <end position="260"/>
    </location>
</feature>
<comment type="caution">
    <text evidence="7">The sequence shown here is derived from an EMBL/GenBank/DDBJ whole genome shotgun (WGS) entry which is preliminary data.</text>
</comment>
<keyword evidence="8" id="KW-1185">Reference proteome</keyword>
<feature type="transmembrane region" description="Helical" evidence="6">
    <location>
        <begin position="129"/>
        <end position="150"/>
    </location>
</feature>
<dbReference type="InterPro" id="IPR022791">
    <property type="entry name" value="L-PG_synthase/AglD"/>
</dbReference>
<feature type="transmembrane region" description="Helical" evidence="6">
    <location>
        <begin position="46"/>
        <end position="65"/>
    </location>
</feature>
<dbReference type="RefSeq" id="WP_136335018.1">
    <property type="nucleotide sequence ID" value="NZ_QXMP01000001.1"/>
</dbReference>
<keyword evidence="4 6" id="KW-1133">Transmembrane helix</keyword>
<keyword evidence="3 6" id="KW-0812">Transmembrane</keyword>
<sequence>MSKGLKHKLKIILPLTLGVFLVWYSYQQTTPQDRKLILQNIREANYFWVVLSLFAGLLSHFMRAWRWNLMLEPMGYRPRMGNNLMAILIAYLANLGIPRSGEVFRATTLSSYEKVPFDKGFGTIVAERVIDLGMLLMVVVIAALLQTDVILDFFAEKGINPIYTLLSLLALGIAGLIGIYFLNRTRIPFLQKIRQFLRGLLEGLTSIFKMKRKTAFIGYTIGIWALYVGMFWLIKYSIPETSGLGINEILAAFVAGAFAMSTTNGGIGVYPLAVSKILVFYGISKASGDAFGWIMWTSQTLMVVLFGALSFLYLPFYNKSK</sequence>
<dbReference type="Proteomes" id="UP000305939">
    <property type="component" value="Unassembled WGS sequence"/>
</dbReference>
<keyword evidence="5 6" id="KW-0472">Membrane</keyword>
<dbReference type="OrthoDB" id="9812094at2"/>
<dbReference type="GO" id="GO:0005886">
    <property type="term" value="C:plasma membrane"/>
    <property type="evidence" value="ECO:0007669"/>
    <property type="project" value="UniProtKB-SubCell"/>
</dbReference>
<feature type="transmembrane region" description="Helical" evidence="6">
    <location>
        <begin position="162"/>
        <end position="182"/>
    </location>
</feature>
<organism evidence="7 8">
    <name type="scientific">Robertkochia marina</name>
    <dbReference type="NCBI Taxonomy" id="1227945"/>
    <lineage>
        <taxon>Bacteria</taxon>
        <taxon>Pseudomonadati</taxon>
        <taxon>Bacteroidota</taxon>
        <taxon>Flavobacteriia</taxon>
        <taxon>Flavobacteriales</taxon>
        <taxon>Flavobacteriaceae</taxon>
        <taxon>Robertkochia</taxon>
    </lineage>
</organism>
<feature type="transmembrane region" description="Helical" evidence="6">
    <location>
        <begin position="290"/>
        <end position="314"/>
    </location>
</feature>